<dbReference type="AlphaFoldDB" id="A0A6V7HI99"/>
<protein>
    <submittedName>
        <fullName evidence="2">Uncharacterized protein</fullName>
    </submittedName>
</protein>
<comment type="caution">
    <text evidence="2">The sequence shown here is derived from an EMBL/GenBank/DDBJ whole genome shotgun (WGS) entry which is preliminary data.</text>
</comment>
<reference evidence="2" key="1">
    <citation type="submission" date="2020-07" db="EMBL/GenBank/DDBJ databases">
        <authorList>
            <person name="Nazaruddin N."/>
        </authorList>
    </citation>
    <scope>NUCLEOTIDE SEQUENCE</scope>
</reference>
<dbReference type="Proteomes" id="UP000752696">
    <property type="component" value="Unassembled WGS sequence"/>
</dbReference>
<sequence>MTAKQKHKVQKQKSHIDTNTNTDNPTNLDSTSQRLQITKPHSYTNKYQNAFQAKFTSNKLKIMFVNQKGYTDFKAICVKENIEFCLYTIG</sequence>
<organism evidence="2 3">
    <name type="scientific">Heterotrigona itama</name>
    <dbReference type="NCBI Taxonomy" id="395501"/>
    <lineage>
        <taxon>Eukaryota</taxon>
        <taxon>Metazoa</taxon>
        <taxon>Ecdysozoa</taxon>
        <taxon>Arthropoda</taxon>
        <taxon>Hexapoda</taxon>
        <taxon>Insecta</taxon>
        <taxon>Pterygota</taxon>
        <taxon>Neoptera</taxon>
        <taxon>Endopterygota</taxon>
        <taxon>Hymenoptera</taxon>
        <taxon>Apocrita</taxon>
        <taxon>Aculeata</taxon>
        <taxon>Apoidea</taxon>
        <taxon>Anthophila</taxon>
        <taxon>Apidae</taxon>
        <taxon>Heterotrigona</taxon>
    </lineage>
</organism>
<gene>
    <name evidence="2" type="ORF">MHI_LOCUS955137</name>
</gene>
<feature type="region of interest" description="Disordered" evidence="1">
    <location>
        <begin position="1"/>
        <end position="32"/>
    </location>
</feature>
<evidence type="ECO:0000256" key="1">
    <source>
        <dbReference type="SAM" id="MobiDB-lite"/>
    </source>
</evidence>
<name>A0A6V7HI99_9HYME</name>
<keyword evidence="3" id="KW-1185">Reference proteome</keyword>
<evidence type="ECO:0000313" key="3">
    <source>
        <dbReference type="Proteomes" id="UP000752696"/>
    </source>
</evidence>
<dbReference type="EMBL" id="CAJDYZ010012368">
    <property type="protein sequence ID" value="CAD1480637.1"/>
    <property type="molecule type" value="Genomic_DNA"/>
</dbReference>
<feature type="compositionally biased region" description="Low complexity" evidence="1">
    <location>
        <begin position="17"/>
        <end position="27"/>
    </location>
</feature>
<evidence type="ECO:0000313" key="2">
    <source>
        <dbReference type="EMBL" id="CAD1480637.1"/>
    </source>
</evidence>
<feature type="compositionally biased region" description="Basic residues" evidence="1">
    <location>
        <begin position="1"/>
        <end position="13"/>
    </location>
</feature>
<proteinExistence type="predicted"/>
<accession>A0A6V7HI99</accession>